<name>A0A157NS64_9BORD</name>
<dbReference type="EMBL" id="FKBS01000014">
    <property type="protein sequence ID" value="SAI23940.1"/>
    <property type="molecule type" value="Genomic_DNA"/>
</dbReference>
<feature type="domain" description="ABC-three component systems C-terminal" evidence="2">
    <location>
        <begin position="284"/>
        <end position="613"/>
    </location>
</feature>
<dbReference type="RefSeq" id="WP_082887169.1">
    <property type="nucleotide sequence ID" value="NZ_FKBS01000014.1"/>
</dbReference>
<dbReference type="OrthoDB" id="6731289at2"/>
<evidence type="ECO:0000259" key="2">
    <source>
        <dbReference type="Pfam" id="PF20278"/>
    </source>
</evidence>
<organism evidence="3 4">
    <name type="scientific">Bordetella ansorpii</name>
    <dbReference type="NCBI Taxonomy" id="288768"/>
    <lineage>
        <taxon>Bacteria</taxon>
        <taxon>Pseudomonadati</taxon>
        <taxon>Pseudomonadota</taxon>
        <taxon>Betaproteobacteria</taxon>
        <taxon>Burkholderiales</taxon>
        <taxon>Alcaligenaceae</taxon>
        <taxon>Bordetella</taxon>
    </lineage>
</organism>
<dbReference type="Proteomes" id="UP000077037">
    <property type="component" value="Unassembled WGS sequence"/>
</dbReference>
<feature type="region of interest" description="Disordered" evidence="1">
    <location>
        <begin position="74"/>
        <end position="94"/>
    </location>
</feature>
<dbReference type="Pfam" id="PF20278">
    <property type="entry name" value="CTD2"/>
    <property type="match status" value="1"/>
</dbReference>
<proteinExistence type="predicted"/>
<dbReference type="AlphaFoldDB" id="A0A157NS64"/>
<protein>
    <recommendedName>
        <fullName evidence="2">ABC-three component systems C-terminal domain-containing protein</fullName>
    </recommendedName>
</protein>
<evidence type="ECO:0000256" key="1">
    <source>
        <dbReference type="SAM" id="MobiDB-lite"/>
    </source>
</evidence>
<dbReference type="InterPro" id="IPR046918">
    <property type="entry name" value="ABC-3C_CTD2"/>
</dbReference>
<sequence length="635" mass="69858">MIRRFRLEQKSHYERLVIAQRLSDMLDKFLDGRRAPIAIGAEQGGIEEWDDVVILHSPVSYEHLQVKRQASDFCTKNPDKTKHQTKAPKDGSFATEPTDSVIDKAFASLAKHAGLGTFDTLPDRQFQLTLIGAHLQIKKDLTVDHLDALCKLCRQEGLDLDALANRKDGPTERTYLWLTTWCGFKDWAQIRDTLRRVTIVCVGNDATLEQRSAESLGRHFTDPKRTLERLITYITGETSDVSALGCHAVVRALKDELRKDVQTWAQYQLGDEVLPAGRPWSFAGTHDLGGPSSRPAQGVVTHMWSVEPGSRKLRIYAPYTPPVGANLTLPSALLRMALHLPNGSQGLMLDEPTWRSSVGHEVGQTLGCTGSDLNNLPWFENPERLACAADRALETQGAARAEADALTSAMDEVVWQHLVQGVSEKLGAIVDSALADAMETVWLGWSARFAEHPESRRKFLEQLLYPETEGKNAKHALRLGPRTLDLLVTAVETLLLVAVGVGGSGNDWTSFPDCGQVQSIALKYWSGPAGCTPDVRELSDDPLMAVIGPSPAPVVILSGVSNSPSDLLNFGMADDAEATTSMAAERQPHLLVTRSGVFNHLRRGSLASVRQHFTKQWQDRLRARESAIAKNAQGL</sequence>
<reference evidence="3 4" key="1">
    <citation type="submission" date="2016-03" db="EMBL/GenBank/DDBJ databases">
        <authorList>
            <consortium name="Pathogen Informatics"/>
        </authorList>
    </citation>
    <scope>NUCLEOTIDE SEQUENCE [LARGE SCALE GENOMIC DNA]</scope>
    <source>
        <strain evidence="3 4">NCTC13364</strain>
    </source>
</reference>
<evidence type="ECO:0000313" key="3">
    <source>
        <dbReference type="EMBL" id="SAI23940.1"/>
    </source>
</evidence>
<evidence type="ECO:0000313" key="4">
    <source>
        <dbReference type="Proteomes" id="UP000077037"/>
    </source>
</evidence>
<accession>A0A157NS64</accession>
<gene>
    <name evidence="3" type="ORF">SAMEA1982600_01899</name>
</gene>